<gene>
    <name evidence="1" type="ORF">M23134_01184</name>
</gene>
<sequence length="44" mass="5092">MTEHLLIRNPVIIFFHAIPKISYLRTLEHYSGHPAVRPLRGVVV</sequence>
<evidence type="ECO:0000313" key="1">
    <source>
        <dbReference type="EMBL" id="EAY30860.1"/>
    </source>
</evidence>
<accession>A1ZFT6</accession>
<dbReference type="AlphaFoldDB" id="A1ZFT6"/>
<dbReference type="EMBL" id="AAWS01000005">
    <property type="protein sequence ID" value="EAY30860.1"/>
    <property type="molecule type" value="Genomic_DNA"/>
</dbReference>
<dbReference type="Proteomes" id="UP000004095">
    <property type="component" value="Unassembled WGS sequence"/>
</dbReference>
<organism evidence="1 2">
    <name type="scientific">Microscilla marina ATCC 23134</name>
    <dbReference type="NCBI Taxonomy" id="313606"/>
    <lineage>
        <taxon>Bacteria</taxon>
        <taxon>Pseudomonadati</taxon>
        <taxon>Bacteroidota</taxon>
        <taxon>Cytophagia</taxon>
        <taxon>Cytophagales</taxon>
        <taxon>Microscillaceae</taxon>
        <taxon>Microscilla</taxon>
    </lineage>
</organism>
<comment type="caution">
    <text evidence="1">The sequence shown here is derived from an EMBL/GenBank/DDBJ whole genome shotgun (WGS) entry which is preliminary data.</text>
</comment>
<proteinExistence type="predicted"/>
<name>A1ZFT6_MICM2</name>
<evidence type="ECO:0000313" key="2">
    <source>
        <dbReference type="Proteomes" id="UP000004095"/>
    </source>
</evidence>
<keyword evidence="2" id="KW-1185">Reference proteome</keyword>
<protein>
    <submittedName>
        <fullName evidence="1">Uncharacterized protein</fullName>
    </submittedName>
</protein>
<reference evidence="1 2" key="1">
    <citation type="submission" date="2007-01" db="EMBL/GenBank/DDBJ databases">
        <authorList>
            <person name="Haygood M."/>
            <person name="Podell S."/>
            <person name="Anderson C."/>
            <person name="Hopkinson B."/>
            <person name="Roe K."/>
            <person name="Barbeau K."/>
            <person name="Gaasterland T."/>
            <person name="Ferriera S."/>
            <person name="Johnson J."/>
            <person name="Kravitz S."/>
            <person name="Beeson K."/>
            <person name="Sutton G."/>
            <person name="Rogers Y.-H."/>
            <person name="Friedman R."/>
            <person name="Frazier M."/>
            <person name="Venter J.C."/>
        </authorList>
    </citation>
    <scope>NUCLEOTIDE SEQUENCE [LARGE SCALE GENOMIC DNA]</scope>
    <source>
        <strain evidence="1 2">ATCC 23134</strain>
    </source>
</reference>